<feature type="region of interest" description="Disordered" evidence="1">
    <location>
        <begin position="70"/>
        <end position="116"/>
    </location>
</feature>
<feature type="region of interest" description="Disordered" evidence="1">
    <location>
        <begin position="202"/>
        <end position="229"/>
    </location>
</feature>
<reference evidence="2 3" key="1">
    <citation type="submission" date="2015-09" db="EMBL/GenBank/DDBJ databases">
        <title>Draft genome of the scarab beetle Oryctes borbonicus.</title>
        <authorList>
            <person name="Meyer J.M."/>
            <person name="Markov G.V."/>
            <person name="Baskaran P."/>
            <person name="Herrmann M."/>
            <person name="Sommer R.J."/>
            <person name="Roedelsperger C."/>
        </authorList>
    </citation>
    <scope>NUCLEOTIDE SEQUENCE [LARGE SCALE GENOMIC DNA]</scope>
    <source>
        <strain evidence="2">OB123</strain>
        <tissue evidence="2">Whole animal</tissue>
    </source>
</reference>
<sequence>KKAQKEKPFHFTGMSDVKSKWEHGEQNNKDVRREERKQEIQSIRDRLFMGKQGKMKEAYQQAVMESESCTNIRKAMSPPPAEACDTRSLKEKFEKGEAFDEKKRENKDAEDMSVFDSGISKKSRSIFLELDANAAKAPQVSPVSPPKTGNEVKKAREGFMARQASEDTVRSSEQVDDVKVETSDIQQRFKFFETYKQPEQKRKVFRITPPREGQLKAESPEREVYRDPEIVRAEEQVEDSIIAQETHTATKVLNKFRQMEENMYREPMNLGPKPLKRFTPPPEPTKQESNSEGEDSGSEEESESMEEVDHSKMQDADLLEAQKAARARQLRAKFEKWEAKEIKREQQQVNIIEEIGDEQAQIESTKALRARFESLKDSQNPVKSAPRVKVNRFV</sequence>
<comment type="caution">
    <text evidence="2">The sequence shown here is derived from an EMBL/GenBank/DDBJ whole genome shotgun (WGS) entry which is preliminary data.</text>
</comment>
<evidence type="ECO:0000256" key="1">
    <source>
        <dbReference type="SAM" id="MobiDB-lite"/>
    </source>
</evidence>
<dbReference type="Proteomes" id="UP000051574">
    <property type="component" value="Unassembled WGS sequence"/>
</dbReference>
<accession>A0A0T6BHA7</accession>
<evidence type="ECO:0000313" key="3">
    <source>
        <dbReference type="Proteomes" id="UP000051574"/>
    </source>
</evidence>
<feature type="region of interest" description="Disordered" evidence="1">
    <location>
        <begin position="1"/>
        <end position="37"/>
    </location>
</feature>
<feature type="region of interest" description="Disordered" evidence="1">
    <location>
        <begin position="263"/>
        <end position="320"/>
    </location>
</feature>
<feature type="non-terminal residue" evidence="2">
    <location>
        <position position="1"/>
    </location>
</feature>
<dbReference type="EMBL" id="LJIG01000224">
    <property type="protein sequence ID" value="KRT86716.1"/>
    <property type="molecule type" value="Genomic_DNA"/>
</dbReference>
<feature type="compositionally biased region" description="Basic and acidic residues" evidence="1">
    <location>
        <begin position="17"/>
        <end position="37"/>
    </location>
</feature>
<name>A0A0T6BHA7_9SCAR</name>
<protein>
    <submittedName>
        <fullName evidence="2">Uncharacterized protein</fullName>
    </submittedName>
</protein>
<gene>
    <name evidence="2" type="ORF">AMK59_1971</name>
</gene>
<organism evidence="2 3">
    <name type="scientific">Oryctes borbonicus</name>
    <dbReference type="NCBI Taxonomy" id="1629725"/>
    <lineage>
        <taxon>Eukaryota</taxon>
        <taxon>Metazoa</taxon>
        <taxon>Ecdysozoa</taxon>
        <taxon>Arthropoda</taxon>
        <taxon>Hexapoda</taxon>
        <taxon>Insecta</taxon>
        <taxon>Pterygota</taxon>
        <taxon>Neoptera</taxon>
        <taxon>Endopterygota</taxon>
        <taxon>Coleoptera</taxon>
        <taxon>Polyphaga</taxon>
        <taxon>Scarabaeiformia</taxon>
        <taxon>Scarabaeidae</taxon>
        <taxon>Dynastinae</taxon>
        <taxon>Oryctes</taxon>
    </lineage>
</organism>
<dbReference type="OrthoDB" id="25654at2759"/>
<feature type="compositionally biased region" description="Acidic residues" evidence="1">
    <location>
        <begin position="291"/>
        <end position="306"/>
    </location>
</feature>
<evidence type="ECO:0000313" key="2">
    <source>
        <dbReference type="EMBL" id="KRT86716.1"/>
    </source>
</evidence>
<feature type="compositionally biased region" description="Basic and acidic residues" evidence="1">
    <location>
        <begin position="84"/>
        <end position="110"/>
    </location>
</feature>
<feature type="compositionally biased region" description="Basic and acidic residues" evidence="1">
    <location>
        <begin position="213"/>
        <end position="229"/>
    </location>
</feature>
<keyword evidence="3" id="KW-1185">Reference proteome</keyword>
<dbReference type="AlphaFoldDB" id="A0A0T6BHA7"/>
<proteinExistence type="predicted"/>